<gene>
    <name evidence="2" type="ORF">UFOVP505_42</name>
</gene>
<feature type="compositionally biased region" description="Low complexity" evidence="1">
    <location>
        <begin position="1"/>
        <end position="17"/>
    </location>
</feature>
<sequence length="196" mass="20507">MAETTGTETATTPAPEGQASPAATPPSFEQWIASQAPEIKSAYDSHTKGLQSALQGERAARKQIEAQLRDAAAAAEKGSKAEAQLAEIANKLTEADRRARFAETGAGKLTDVGLAYIAAQRANLFAEDGTANLDKLKELHPALFAAPPALPQAPPVAPTNPGAGTRKAALTRADLAGMTPDEINARWSEVQEALKR</sequence>
<feature type="region of interest" description="Disordered" evidence="1">
    <location>
        <begin position="1"/>
        <end position="56"/>
    </location>
</feature>
<evidence type="ECO:0008006" key="3">
    <source>
        <dbReference type="Google" id="ProtNLM"/>
    </source>
</evidence>
<name>A0A6J5MKF7_9CAUD</name>
<evidence type="ECO:0000256" key="1">
    <source>
        <dbReference type="SAM" id="MobiDB-lite"/>
    </source>
</evidence>
<organism evidence="2">
    <name type="scientific">uncultured Caudovirales phage</name>
    <dbReference type="NCBI Taxonomy" id="2100421"/>
    <lineage>
        <taxon>Viruses</taxon>
        <taxon>Duplodnaviria</taxon>
        <taxon>Heunggongvirae</taxon>
        <taxon>Uroviricota</taxon>
        <taxon>Caudoviricetes</taxon>
        <taxon>Peduoviridae</taxon>
        <taxon>Maltschvirus</taxon>
        <taxon>Maltschvirus maltsch</taxon>
    </lineage>
</organism>
<dbReference type="EMBL" id="LR796475">
    <property type="protein sequence ID" value="CAB4147675.1"/>
    <property type="molecule type" value="Genomic_DNA"/>
</dbReference>
<reference evidence="2" key="1">
    <citation type="submission" date="2020-04" db="EMBL/GenBank/DDBJ databases">
        <authorList>
            <person name="Chiriac C."/>
            <person name="Salcher M."/>
            <person name="Ghai R."/>
            <person name="Kavagutti S V."/>
        </authorList>
    </citation>
    <scope>NUCLEOTIDE SEQUENCE</scope>
</reference>
<protein>
    <recommendedName>
        <fullName evidence="3">Scaffolding protein</fullName>
    </recommendedName>
</protein>
<accession>A0A6J5MKF7</accession>
<proteinExistence type="predicted"/>
<evidence type="ECO:0000313" key="2">
    <source>
        <dbReference type="EMBL" id="CAB4147675.1"/>
    </source>
</evidence>